<evidence type="ECO:0000313" key="11">
    <source>
        <dbReference type="EMBL" id="VDM39839.1"/>
    </source>
</evidence>
<dbReference type="GO" id="GO:0004222">
    <property type="term" value="F:metalloendopeptidase activity"/>
    <property type="evidence" value="ECO:0007669"/>
    <property type="project" value="InterPro"/>
</dbReference>
<evidence type="ECO:0000256" key="4">
    <source>
        <dbReference type="ARBA" id="ARBA00022723"/>
    </source>
</evidence>
<dbReference type="GO" id="GO:0005886">
    <property type="term" value="C:plasma membrane"/>
    <property type="evidence" value="ECO:0007669"/>
    <property type="project" value="TreeGrafter"/>
</dbReference>
<keyword evidence="8" id="KW-1133">Transmembrane helix</keyword>
<dbReference type="GO" id="GO:0046872">
    <property type="term" value="F:metal ion binding"/>
    <property type="evidence" value="ECO:0007669"/>
    <property type="project" value="UniProtKB-KW"/>
</dbReference>
<feature type="domain" description="Peptidase M13 N-terminal" evidence="10">
    <location>
        <begin position="88"/>
        <end position="500"/>
    </location>
</feature>
<evidence type="ECO:0000256" key="3">
    <source>
        <dbReference type="ARBA" id="ARBA00022670"/>
    </source>
</evidence>
<evidence type="ECO:0000256" key="1">
    <source>
        <dbReference type="ARBA" id="ARBA00001947"/>
    </source>
</evidence>
<reference evidence="11 12" key="2">
    <citation type="submission" date="2018-11" db="EMBL/GenBank/DDBJ databases">
        <authorList>
            <consortium name="Pathogen Informatics"/>
        </authorList>
    </citation>
    <scope>NUCLEOTIDE SEQUENCE [LARGE SCALE GENOMIC DNA]</scope>
</reference>
<dbReference type="InterPro" id="IPR018497">
    <property type="entry name" value="Peptidase_M13_C"/>
</dbReference>
<comment type="similarity">
    <text evidence="2">Belongs to the peptidase M13 family.</text>
</comment>
<feature type="transmembrane region" description="Helical" evidence="8">
    <location>
        <begin position="12"/>
        <end position="35"/>
    </location>
</feature>
<keyword evidence="8" id="KW-0472">Membrane</keyword>
<protein>
    <submittedName>
        <fullName evidence="13">Neprilysin-2</fullName>
    </submittedName>
</protein>
<dbReference type="InterPro" id="IPR024079">
    <property type="entry name" value="MetalloPept_cat_dom_sf"/>
</dbReference>
<dbReference type="PROSITE" id="PS51885">
    <property type="entry name" value="NEPRILYSIN"/>
    <property type="match status" value="1"/>
</dbReference>
<dbReference type="PRINTS" id="PR00786">
    <property type="entry name" value="NEPRILYSIN"/>
</dbReference>
<evidence type="ECO:0000259" key="10">
    <source>
        <dbReference type="Pfam" id="PF05649"/>
    </source>
</evidence>
<keyword evidence="12" id="KW-1185">Reference proteome</keyword>
<dbReference type="Gene3D" id="3.40.390.10">
    <property type="entry name" value="Collagenase (Catalytic Domain)"/>
    <property type="match status" value="2"/>
</dbReference>
<comment type="cofactor">
    <cofactor evidence="1">
        <name>Zn(2+)</name>
        <dbReference type="ChEBI" id="CHEBI:29105"/>
    </cofactor>
</comment>
<accession>A0A183UJ48</accession>
<keyword evidence="8" id="KW-0812">Transmembrane</keyword>
<dbReference type="CDD" id="cd08662">
    <property type="entry name" value="M13"/>
    <property type="match status" value="1"/>
</dbReference>
<dbReference type="Proteomes" id="UP000050794">
    <property type="component" value="Unassembled WGS sequence"/>
</dbReference>
<dbReference type="AlphaFoldDB" id="A0A183UJ48"/>
<evidence type="ECO:0000256" key="6">
    <source>
        <dbReference type="ARBA" id="ARBA00022833"/>
    </source>
</evidence>
<evidence type="ECO:0000313" key="12">
    <source>
        <dbReference type="Proteomes" id="UP000050794"/>
    </source>
</evidence>
<evidence type="ECO:0000256" key="5">
    <source>
        <dbReference type="ARBA" id="ARBA00022801"/>
    </source>
</evidence>
<name>A0A183UJ48_TOXCA</name>
<dbReference type="PANTHER" id="PTHR11733:SF240">
    <property type="entry name" value="GH14155P-RELATED"/>
    <property type="match status" value="1"/>
</dbReference>
<dbReference type="InterPro" id="IPR000718">
    <property type="entry name" value="Peptidase_M13"/>
</dbReference>
<keyword evidence="7" id="KW-0482">Metalloprotease</keyword>
<proteinExistence type="inferred from homology"/>
<dbReference type="InterPro" id="IPR008753">
    <property type="entry name" value="Peptidase_M13_N"/>
</dbReference>
<dbReference type="GO" id="GO:0016485">
    <property type="term" value="P:protein processing"/>
    <property type="evidence" value="ECO:0007669"/>
    <property type="project" value="TreeGrafter"/>
</dbReference>
<dbReference type="WBParaSite" id="TCNE_0000851801-mRNA-1">
    <property type="protein sequence ID" value="TCNE_0000851801-mRNA-1"/>
    <property type="gene ID" value="TCNE_0000851801"/>
</dbReference>
<evidence type="ECO:0000259" key="9">
    <source>
        <dbReference type="Pfam" id="PF01431"/>
    </source>
</evidence>
<dbReference type="Pfam" id="PF01431">
    <property type="entry name" value="Peptidase_M13"/>
    <property type="match status" value="1"/>
</dbReference>
<evidence type="ECO:0000256" key="8">
    <source>
        <dbReference type="SAM" id="Phobius"/>
    </source>
</evidence>
<keyword evidence="4" id="KW-0479">Metal-binding</keyword>
<sequence length="764" mass="86616">MGNATNLAQIVLLNVILVAVLATIALSTTTFVKVYKGNNRPSSKVAKSIPSTVFHYNNGPVPPNSSLAVAYAQLSDLFLSMINISVNPCNDFYAFTCGNYDNPAGMSFDQLDYRNMRIMAEKINDPAYRDSPLPKPVKQLFDYFETCKDAFSAWTSITKDATYVKSKLQMFQAATELSFPLLQQDATDPTMPNGTTLATAIGYLNGVLQTPTFLSFGIDTNWKDPQSTQGYMLMIDHATLTFPVSYYLKAWDFIKVGYRDRIMIWMNQLAPSLNQTKLGQDVDDMMRLERRFVTDLITDATTRRKFARSFNRYTRQQAEAQYPFIDWHAYLKRISTYADVSIQARILQDDFEFIIMEPVMLAKLGSYLSSDQFTARTIINYFNYRIIDTFGSFMPPIWGAVYEKVEVRRPGVERPRLIRRRPTMKFLTTQLDLACAASTVDAMQYANARVFIDAMYPTPNDRLAIRRNFGHLMDSVIAGFRSMIDELKWMSSKSKSSLAETLKTDFERCLNNELFRSCMHRFRIHFLTENKTDRPYDEIKMGLGGSFQPELNSITLPAGILQKPYYDENWPTSINYGGLALVAAHELTHGFDDEGVQWNGMGALEHWMTNISSIGFYEMAACVVDEYNGFCPLAGTGKEPSCINGEQTQGENIADNGGIHAAWIGYQTHMALDGPDPQLPDPIFSQFTHDQLFFMSFAHVWCRMSPSDDALYRQIITDPHSPSTYRVFGTIQNFPAFRAAFNCPAGVPYSPLQHCSVWMPKEVP</sequence>
<dbReference type="SUPFAM" id="SSF55486">
    <property type="entry name" value="Metalloproteases ('zincins'), catalytic domain"/>
    <property type="match status" value="1"/>
</dbReference>
<dbReference type="EMBL" id="UYWY01019931">
    <property type="protein sequence ID" value="VDM39839.1"/>
    <property type="molecule type" value="Genomic_DNA"/>
</dbReference>
<dbReference type="PANTHER" id="PTHR11733">
    <property type="entry name" value="ZINC METALLOPROTEASE FAMILY M13 NEPRILYSIN-RELATED"/>
    <property type="match status" value="1"/>
</dbReference>
<gene>
    <name evidence="11" type="ORF">TCNE_LOCUS8518</name>
</gene>
<evidence type="ECO:0000256" key="7">
    <source>
        <dbReference type="ARBA" id="ARBA00023049"/>
    </source>
</evidence>
<feature type="domain" description="Peptidase M13 C-terminal" evidence="9">
    <location>
        <begin position="547"/>
        <end position="757"/>
    </location>
</feature>
<organism evidence="12 13">
    <name type="scientific">Toxocara canis</name>
    <name type="common">Canine roundworm</name>
    <dbReference type="NCBI Taxonomy" id="6265"/>
    <lineage>
        <taxon>Eukaryota</taxon>
        <taxon>Metazoa</taxon>
        <taxon>Ecdysozoa</taxon>
        <taxon>Nematoda</taxon>
        <taxon>Chromadorea</taxon>
        <taxon>Rhabditida</taxon>
        <taxon>Spirurina</taxon>
        <taxon>Ascaridomorpha</taxon>
        <taxon>Ascaridoidea</taxon>
        <taxon>Toxocaridae</taxon>
        <taxon>Toxocara</taxon>
    </lineage>
</organism>
<keyword evidence="3" id="KW-0645">Protease</keyword>
<keyword evidence="5" id="KW-0378">Hydrolase</keyword>
<keyword evidence="6" id="KW-0862">Zinc</keyword>
<reference evidence="13" key="1">
    <citation type="submission" date="2016-06" db="UniProtKB">
        <authorList>
            <consortium name="WormBaseParasite"/>
        </authorList>
    </citation>
    <scope>IDENTIFICATION</scope>
</reference>
<evidence type="ECO:0000256" key="2">
    <source>
        <dbReference type="ARBA" id="ARBA00007357"/>
    </source>
</evidence>
<evidence type="ECO:0000313" key="13">
    <source>
        <dbReference type="WBParaSite" id="TCNE_0000851801-mRNA-1"/>
    </source>
</evidence>
<dbReference type="Pfam" id="PF05649">
    <property type="entry name" value="Peptidase_M13_N"/>
    <property type="match status" value="1"/>
</dbReference>